<dbReference type="InterPro" id="IPR021522">
    <property type="entry name" value="MctB"/>
</dbReference>
<protein>
    <recommendedName>
        <fullName evidence="2">Copper transporter</fullName>
    </recommendedName>
</protein>
<accession>E0XUF1</accession>
<organism evidence="1">
    <name type="scientific">uncultured actinobacterium HF0200_20K23</name>
    <dbReference type="NCBI Taxonomy" id="711001"/>
    <lineage>
        <taxon>Bacteria</taxon>
        <taxon>Bacillati</taxon>
        <taxon>Actinomycetota</taxon>
        <taxon>Actinomycetes</taxon>
        <taxon>environmental samples</taxon>
    </lineage>
</organism>
<proteinExistence type="predicted"/>
<dbReference type="GO" id="GO:0055070">
    <property type="term" value="P:copper ion homeostasis"/>
    <property type="evidence" value="ECO:0007669"/>
    <property type="project" value="InterPro"/>
</dbReference>
<sequence length="355" mass="39098">MINLRYHIVSVVAVFLALGIGLALGSTFVDSILVNELEDQVNEFKLDRDEAIRIKDQAVADQNSSLEDNEVLRAEGVKQRQRHDEQLEDLRDSSIEEIDAIRNQSEMAKATNNLLLNSIENLMPRGHLEGTSWVMLAPTGVDRSAMSEIREVLTRSDGEYLGTLWIRPAMNFEDPETSSALAEIFAIESDAVAVSEATISRLAASLLANDEATNQETGSANGVIARLSDLGLIRFDRYQSALTIEELSNSANRIIFVNDSGHTDLHQDFIVPLIQEITDRGGNGVGAVIELQISDATRGQVVDRIRDDSDLAKGWSTFDDIDSLEDRLGLLVGLGRLPVVGHYGELPTAEERFPR</sequence>
<name>E0XUF1_9ACTN</name>
<evidence type="ECO:0008006" key="2">
    <source>
        <dbReference type="Google" id="ProtNLM"/>
    </source>
</evidence>
<dbReference type="EMBL" id="GU474880">
    <property type="protein sequence ID" value="ADI18042.1"/>
    <property type="molecule type" value="Genomic_DNA"/>
</dbReference>
<dbReference type="AlphaFoldDB" id="E0XUF1"/>
<reference evidence="1" key="1">
    <citation type="journal article" date="2011" name="Environ. Microbiol.">
        <title>Time-series analyses of Monterey Bay coastal microbial picoplankton using a 'genome proxy' microarray.</title>
        <authorList>
            <person name="Rich V.I."/>
            <person name="Pham V.D."/>
            <person name="Eppley J."/>
            <person name="Shi Y."/>
            <person name="DeLong E.F."/>
        </authorList>
    </citation>
    <scope>NUCLEOTIDE SEQUENCE</scope>
</reference>
<evidence type="ECO:0000313" key="1">
    <source>
        <dbReference type="EMBL" id="ADI18042.1"/>
    </source>
</evidence>
<dbReference type="Pfam" id="PF11382">
    <property type="entry name" value="MctB"/>
    <property type="match status" value="2"/>
</dbReference>
<dbReference type="GO" id="GO:0016020">
    <property type="term" value="C:membrane"/>
    <property type="evidence" value="ECO:0007669"/>
    <property type="project" value="InterPro"/>
</dbReference>